<dbReference type="AlphaFoldDB" id="X0SR63"/>
<protein>
    <recommendedName>
        <fullName evidence="2">Sialidase domain-containing protein</fullName>
    </recommendedName>
</protein>
<name>X0SR63_9ZZZZ</name>
<evidence type="ECO:0000313" key="1">
    <source>
        <dbReference type="EMBL" id="GAF78387.1"/>
    </source>
</evidence>
<organism evidence="1">
    <name type="scientific">marine sediment metagenome</name>
    <dbReference type="NCBI Taxonomy" id="412755"/>
    <lineage>
        <taxon>unclassified sequences</taxon>
        <taxon>metagenomes</taxon>
        <taxon>ecological metagenomes</taxon>
    </lineage>
</organism>
<accession>X0SR63</accession>
<feature type="non-terminal residue" evidence="1">
    <location>
        <position position="1"/>
    </location>
</feature>
<comment type="caution">
    <text evidence="1">The sequence shown here is derived from an EMBL/GenBank/DDBJ whole genome shotgun (WGS) entry which is preliminary data.</text>
</comment>
<sequence>AETVGEGIPIYYSKIEHFFIRHPGGYQLNGTPRVAVWCSADRGEHWERSGYFGVEQSHFLFQAEIDGPHWIRFAGPGQGIVEVPPGMPHRIYVVDRHPPRIEMRVEPAPWYLNEQEQRVPRTYQIGEEVTLHWSVYDAYLVSETIYLGTCFAKFPRNLVWSRFPKALPASGSMRIEIPAESIGGGGLRFRMEATDKAGNVGVAMTEVLRIAGMELAIAEPIGRPVGPSDVIQQTQGTPGPRPGWPNAGAMLRGGTSVVLNWMPESVADYDTVELHFSADDGRTWRAVATGLKPGREARWTVPAVTSKICRLRLVAVAAGGQQTMLAETARFTVDTVLPDTALGPKPLEPAE</sequence>
<gene>
    <name evidence="1" type="ORF">S01H1_11314</name>
</gene>
<evidence type="ECO:0008006" key="2">
    <source>
        <dbReference type="Google" id="ProtNLM"/>
    </source>
</evidence>
<proteinExistence type="predicted"/>
<dbReference type="EMBL" id="BARS01005767">
    <property type="protein sequence ID" value="GAF78387.1"/>
    <property type="molecule type" value="Genomic_DNA"/>
</dbReference>
<reference evidence="1" key="1">
    <citation type="journal article" date="2014" name="Front. Microbiol.">
        <title>High frequency of phylogenetically diverse reductive dehalogenase-homologous genes in deep subseafloor sedimentary metagenomes.</title>
        <authorList>
            <person name="Kawai M."/>
            <person name="Futagami T."/>
            <person name="Toyoda A."/>
            <person name="Takaki Y."/>
            <person name="Nishi S."/>
            <person name="Hori S."/>
            <person name="Arai W."/>
            <person name="Tsubouchi T."/>
            <person name="Morono Y."/>
            <person name="Uchiyama I."/>
            <person name="Ito T."/>
            <person name="Fujiyama A."/>
            <person name="Inagaki F."/>
            <person name="Takami H."/>
        </authorList>
    </citation>
    <scope>NUCLEOTIDE SEQUENCE</scope>
    <source>
        <strain evidence="1">Expedition CK06-06</strain>
    </source>
</reference>